<organism evidence="1">
    <name type="scientific">Spodoptera frugiperda</name>
    <name type="common">Fall armyworm</name>
    <dbReference type="NCBI Taxonomy" id="7108"/>
    <lineage>
        <taxon>Eukaryota</taxon>
        <taxon>Metazoa</taxon>
        <taxon>Ecdysozoa</taxon>
        <taxon>Arthropoda</taxon>
        <taxon>Hexapoda</taxon>
        <taxon>Insecta</taxon>
        <taxon>Pterygota</taxon>
        <taxon>Neoptera</taxon>
        <taxon>Endopterygota</taxon>
        <taxon>Lepidoptera</taxon>
        <taxon>Glossata</taxon>
        <taxon>Ditrysia</taxon>
        <taxon>Noctuoidea</taxon>
        <taxon>Noctuidae</taxon>
        <taxon>Amphipyrinae</taxon>
        <taxon>Spodoptera</taxon>
    </lineage>
</organism>
<protein>
    <submittedName>
        <fullName evidence="1">SFRICE_023084</fullName>
    </submittedName>
</protein>
<gene>
    <name evidence="1" type="ORF">SFRICE_023084</name>
</gene>
<accession>A0A2H1V7H6</accession>
<dbReference type="AlphaFoldDB" id="A0A2H1V7H6"/>
<reference evidence="1" key="1">
    <citation type="submission" date="2016-07" db="EMBL/GenBank/DDBJ databases">
        <authorList>
            <person name="Bretaudeau A."/>
        </authorList>
    </citation>
    <scope>NUCLEOTIDE SEQUENCE</scope>
    <source>
        <strain evidence="1">Rice</strain>
        <tissue evidence="1">Whole body</tissue>
    </source>
</reference>
<name>A0A2H1V7H6_SPOFR</name>
<evidence type="ECO:0000313" key="1">
    <source>
        <dbReference type="EMBL" id="SOQ36803.1"/>
    </source>
</evidence>
<proteinExistence type="predicted"/>
<sequence length="140" mass="15930">MGLDEKRQTNRRIIGKLSAPPMDTCNAKGFTVALPGLRSFLRQISWEILPTTAHEPSLDPYVIFKEMSCQNKYTAVFEKGVRFFSRVLNRLMTSPALSEARIRIETESLLHVQNYKQADVTSSTITRDTLSELIMTFMGK</sequence>
<dbReference type="EMBL" id="ODYU01001074">
    <property type="protein sequence ID" value="SOQ36803.1"/>
    <property type="molecule type" value="Genomic_DNA"/>
</dbReference>